<dbReference type="SMART" id="SM00448">
    <property type="entry name" value="REC"/>
    <property type="match status" value="1"/>
</dbReference>
<dbReference type="SUPFAM" id="SSF46689">
    <property type="entry name" value="Homeodomain-like"/>
    <property type="match status" value="2"/>
</dbReference>
<dbReference type="InterPro" id="IPR020449">
    <property type="entry name" value="Tscrpt_reg_AraC-type_HTH"/>
</dbReference>
<dbReference type="InterPro" id="IPR001789">
    <property type="entry name" value="Sig_transdc_resp-reg_receiver"/>
</dbReference>
<organism evidence="7 8">
    <name type="scientific">Chengkuizengella axinellae</name>
    <dbReference type="NCBI Taxonomy" id="3064388"/>
    <lineage>
        <taxon>Bacteria</taxon>
        <taxon>Bacillati</taxon>
        <taxon>Bacillota</taxon>
        <taxon>Bacilli</taxon>
        <taxon>Bacillales</taxon>
        <taxon>Paenibacillaceae</taxon>
        <taxon>Chengkuizengella</taxon>
    </lineage>
</organism>
<keyword evidence="1" id="KW-0805">Transcription regulation</keyword>
<dbReference type="PRINTS" id="PR00032">
    <property type="entry name" value="HTHARAC"/>
</dbReference>
<feature type="modified residue" description="4-aspartylphosphate" evidence="4">
    <location>
        <position position="57"/>
    </location>
</feature>
<dbReference type="SUPFAM" id="SSF52172">
    <property type="entry name" value="CheY-like"/>
    <property type="match status" value="1"/>
</dbReference>
<keyword evidence="8" id="KW-1185">Reference proteome</keyword>
<dbReference type="PROSITE" id="PS01124">
    <property type="entry name" value="HTH_ARAC_FAMILY_2"/>
    <property type="match status" value="1"/>
</dbReference>
<sequence>MNLKSLIVDDEIHIVKNLQAVLPWKEMGYMTVETAVNGQEALDIVTQHGEVDLILCDIKMPVMDGLTFINQLRGQNDTCEIILLTGFQEFSYAQKAIEYRVREYILKPIDYLKLEDTIYRLTKQIKHQKQSKMTQKKMDSIADLAYEKVFYDVIMNYSSAQTYTLNLNEDKNELQSKQFYLILIHIEEYFKKSMEWSQNEKKLWNFAVKNVLHEKLVYFVDRSTVLQTRDGEWCVILERDSNTFHKNNINEMMEHLEETVLKYLKFKINTVHWEKPITMTLLSDTYQKLQAIIVLSSNKAYAPKEASANSTSHFSMWNVVKELITGLKQSDRNKVEAGLDHLIKEINRITEHSYQTAQQVLHFMILHFIREMNELGIIDAEEEQRFWNMLKHSSSVNDLLQAINDLVYFCLDKISSKKSSDVLMISAGDYIQHHISSDLSIDELSDYLKISPSYFSLLFKQHFHMTFVEYVTKQRLDLAKSLLIMTENSITKIGKMIGYAERRYFTKVFQKYEGLSPSEYRLKFSEVKDGLNSR</sequence>
<dbReference type="Pfam" id="PF00072">
    <property type="entry name" value="Response_reg"/>
    <property type="match status" value="1"/>
</dbReference>
<evidence type="ECO:0000256" key="3">
    <source>
        <dbReference type="ARBA" id="ARBA00023163"/>
    </source>
</evidence>
<feature type="domain" description="Response regulatory" evidence="6">
    <location>
        <begin position="4"/>
        <end position="122"/>
    </location>
</feature>
<accession>A0ABT9J261</accession>
<keyword evidence="2" id="KW-0238">DNA-binding</keyword>
<dbReference type="SMART" id="SM00342">
    <property type="entry name" value="HTH_ARAC"/>
    <property type="match status" value="1"/>
</dbReference>
<proteinExistence type="predicted"/>
<name>A0ABT9J261_9BACL</name>
<dbReference type="PROSITE" id="PS50110">
    <property type="entry name" value="RESPONSE_REGULATORY"/>
    <property type="match status" value="1"/>
</dbReference>
<evidence type="ECO:0000259" key="6">
    <source>
        <dbReference type="PROSITE" id="PS50110"/>
    </source>
</evidence>
<gene>
    <name evidence="7" type="ORF">Q5Y73_16230</name>
</gene>
<evidence type="ECO:0000256" key="2">
    <source>
        <dbReference type="ARBA" id="ARBA00023125"/>
    </source>
</evidence>
<evidence type="ECO:0000256" key="1">
    <source>
        <dbReference type="ARBA" id="ARBA00023015"/>
    </source>
</evidence>
<dbReference type="InterPro" id="IPR011006">
    <property type="entry name" value="CheY-like_superfamily"/>
</dbReference>
<dbReference type="RefSeq" id="WP_305992971.1">
    <property type="nucleotide sequence ID" value="NZ_JAVAMP010000009.1"/>
</dbReference>
<comment type="caution">
    <text evidence="7">The sequence shown here is derived from an EMBL/GenBank/DDBJ whole genome shotgun (WGS) entry which is preliminary data.</text>
</comment>
<dbReference type="Gene3D" id="1.10.10.60">
    <property type="entry name" value="Homeodomain-like"/>
    <property type="match status" value="2"/>
</dbReference>
<reference evidence="7 8" key="1">
    <citation type="submission" date="2023-08" db="EMBL/GenBank/DDBJ databases">
        <authorList>
            <person name="Park J.-S."/>
        </authorList>
    </citation>
    <scope>NUCLEOTIDE SEQUENCE [LARGE SCALE GENOMIC DNA]</scope>
    <source>
        <strain evidence="7 8">2205SS18-9</strain>
    </source>
</reference>
<protein>
    <submittedName>
        <fullName evidence="7">Response regulator</fullName>
    </submittedName>
</protein>
<dbReference type="InterPro" id="IPR009057">
    <property type="entry name" value="Homeodomain-like_sf"/>
</dbReference>
<dbReference type="Pfam" id="PF12833">
    <property type="entry name" value="HTH_18"/>
    <property type="match status" value="1"/>
</dbReference>
<dbReference type="InterPro" id="IPR018060">
    <property type="entry name" value="HTH_AraC"/>
</dbReference>
<dbReference type="Gene3D" id="3.40.50.2300">
    <property type="match status" value="1"/>
</dbReference>
<evidence type="ECO:0000256" key="4">
    <source>
        <dbReference type="PROSITE-ProRule" id="PRU00169"/>
    </source>
</evidence>
<dbReference type="PANTHER" id="PTHR43280">
    <property type="entry name" value="ARAC-FAMILY TRANSCRIPTIONAL REGULATOR"/>
    <property type="match status" value="1"/>
</dbReference>
<evidence type="ECO:0000313" key="7">
    <source>
        <dbReference type="EMBL" id="MDP5275658.1"/>
    </source>
</evidence>
<dbReference type="EMBL" id="JAVAMP010000009">
    <property type="protein sequence ID" value="MDP5275658.1"/>
    <property type="molecule type" value="Genomic_DNA"/>
</dbReference>
<dbReference type="CDD" id="cd17536">
    <property type="entry name" value="REC_YesN-like"/>
    <property type="match status" value="1"/>
</dbReference>
<keyword evidence="3" id="KW-0804">Transcription</keyword>
<dbReference type="PANTHER" id="PTHR43280:SF28">
    <property type="entry name" value="HTH-TYPE TRANSCRIPTIONAL ACTIVATOR RHAS"/>
    <property type="match status" value="1"/>
</dbReference>
<dbReference type="Proteomes" id="UP001231941">
    <property type="component" value="Unassembled WGS sequence"/>
</dbReference>
<evidence type="ECO:0000259" key="5">
    <source>
        <dbReference type="PROSITE" id="PS01124"/>
    </source>
</evidence>
<evidence type="ECO:0000313" key="8">
    <source>
        <dbReference type="Proteomes" id="UP001231941"/>
    </source>
</evidence>
<feature type="domain" description="HTH araC/xylS-type" evidence="5">
    <location>
        <begin position="425"/>
        <end position="523"/>
    </location>
</feature>
<keyword evidence="4" id="KW-0597">Phosphoprotein</keyword>